<dbReference type="Proteomes" id="UP000231279">
    <property type="component" value="Unassembled WGS sequence"/>
</dbReference>
<dbReference type="EMBL" id="NKXS01002828">
    <property type="protein sequence ID" value="PIN11923.1"/>
    <property type="molecule type" value="Genomic_DNA"/>
</dbReference>
<evidence type="ECO:0000313" key="1">
    <source>
        <dbReference type="EMBL" id="PIN11923.1"/>
    </source>
</evidence>
<dbReference type="OrthoDB" id="751338at2759"/>
<comment type="caution">
    <text evidence="1">The sequence shown here is derived from an EMBL/GenBank/DDBJ whole genome shotgun (WGS) entry which is preliminary data.</text>
</comment>
<name>A0A2G9H341_9LAMI</name>
<organism evidence="1 2">
    <name type="scientific">Handroanthus impetiginosus</name>
    <dbReference type="NCBI Taxonomy" id="429701"/>
    <lineage>
        <taxon>Eukaryota</taxon>
        <taxon>Viridiplantae</taxon>
        <taxon>Streptophyta</taxon>
        <taxon>Embryophyta</taxon>
        <taxon>Tracheophyta</taxon>
        <taxon>Spermatophyta</taxon>
        <taxon>Magnoliopsida</taxon>
        <taxon>eudicotyledons</taxon>
        <taxon>Gunneridae</taxon>
        <taxon>Pentapetalae</taxon>
        <taxon>asterids</taxon>
        <taxon>lamiids</taxon>
        <taxon>Lamiales</taxon>
        <taxon>Bignoniaceae</taxon>
        <taxon>Crescentiina</taxon>
        <taxon>Tabebuia alliance</taxon>
        <taxon>Handroanthus</taxon>
    </lineage>
</organism>
<gene>
    <name evidence="1" type="ORF">CDL12_15466</name>
</gene>
<dbReference type="AlphaFoldDB" id="A0A2G9H341"/>
<proteinExistence type="predicted"/>
<accession>A0A2G9H341</accession>
<evidence type="ECO:0000313" key="2">
    <source>
        <dbReference type="Proteomes" id="UP000231279"/>
    </source>
</evidence>
<reference evidence="2" key="1">
    <citation type="journal article" date="2018" name="Gigascience">
        <title>Genome assembly of the Pink Ipe (Handroanthus impetiginosus, Bignoniaceae), a highly valued, ecologically keystone Neotropical timber forest tree.</title>
        <authorList>
            <person name="Silva-Junior O.B."/>
            <person name="Grattapaglia D."/>
            <person name="Novaes E."/>
            <person name="Collevatti R.G."/>
        </authorList>
    </citation>
    <scope>NUCLEOTIDE SEQUENCE [LARGE SCALE GENOMIC DNA]</scope>
    <source>
        <strain evidence="2">cv. UFG-1</strain>
    </source>
</reference>
<sequence>MAGNTKKVKDTNWHWTNERHLHFLNSMEASFVRTLFETKHRCLPLDRYIPDTSDSTEDLGKDGRRRRYDRVQWAEEGQENQNIIPYLFTRSGLRHSDLF</sequence>
<protein>
    <submittedName>
        <fullName evidence="1">Uncharacterized protein</fullName>
    </submittedName>
</protein>
<keyword evidence="2" id="KW-1185">Reference proteome</keyword>